<dbReference type="EMBL" id="CWOW01000005">
    <property type="protein sequence ID" value="CSA29355.1"/>
    <property type="molecule type" value="Genomic_DNA"/>
</dbReference>
<feature type="region of interest" description="Disordered" evidence="1">
    <location>
        <begin position="1"/>
        <end position="35"/>
    </location>
</feature>
<evidence type="ECO:0000256" key="1">
    <source>
        <dbReference type="SAM" id="MobiDB-lite"/>
    </source>
</evidence>
<dbReference type="Proteomes" id="UP000044806">
    <property type="component" value="Unassembled WGS sequence"/>
</dbReference>
<evidence type="ECO:0000313" key="3">
    <source>
        <dbReference type="EMBL" id="CSD11354.1"/>
    </source>
</evidence>
<evidence type="ECO:0000313" key="4">
    <source>
        <dbReference type="Proteomes" id="UP000041770"/>
    </source>
</evidence>
<name>A0A655NTU9_VIBCL</name>
<evidence type="ECO:0000313" key="2">
    <source>
        <dbReference type="EMBL" id="CSA29355.1"/>
    </source>
</evidence>
<reference evidence="4 5" key="1">
    <citation type="submission" date="2015-07" db="EMBL/GenBank/DDBJ databases">
        <authorList>
            <consortium name="Pathogen Informatics"/>
        </authorList>
    </citation>
    <scope>NUCLEOTIDE SEQUENCE [LARGE SCALE GENOMIC DNA]</scope>
    <source>
        <strain evidence="3 4">A316</strain>
        <strain evidence="2 5">A51</strain>
    </source>
</reference>
<dbReference type="Proteomes" id="UP000041770">
    <property type="component" value="Unassembled WGS sequence"/>
</dbReference>
<accession>A0A655NTU9</accession>
<dbReference type="AlphaFoldDB" id="A0A655NTU9"/>
<organism evidence="3 4">
    <name type="scientific">Vibrio cholerae</name>
    <dbReference type="NCBI Taxonomy" id="666"/>
    <lineage>
        <taxon>Bacteria</taxon>
        <taxon>Pseudomonadati</taxon>
        <taxon>Pseudomonadota</taxon>
        <taxon>Gammaproteobacteria</taxon>
        <taxon>Vibrionales</taxon>
        <taxon>Vibrionaceae</taxon>
        <taxon>Vibrio</taxon>
    </lineage>
</organism>
<proteinExistence type="predicted"/>
<dbReference type="EMBL" id="CWQY01000028">
    <property type="protein sequence ID" value="CSD11354.1"/>
    <property type="molecule type" value="Genomic_DNA"/>
</dbReference>
<feature type="compositionally biased region" description="Polar residues" evidence="1">
    <location>
        <begin position="9"/>
        <end position="23"/>
    </location>
</feature>
<sequence length="90" mass="10209">MRAIAQATRGITTTDNRRNSQFTSDDRRVTSPSATVSNNRGCFLHHWFPIGVRHIGDEYIALLHERHLIQRIDQTYGTAANALTNRAAFE</sequence>
<gene>
    <name evidence="2" type="ORF">ERS013165_01220</name>
    <name evidence="3" type="ORF">ERS013200_03212</name>
</gene>
<evidence type="ECO:0000313" key="5">
    <source>
        <dbReference type="Proteomes" id="UP000044806"/>
    </source>
</evidence>
<protein>
    <submittedName>
        <fullName evidence="3">Uncharacterized protein</fullName>
    </submittedName>
</protein>